<dbReference type="EMBL" id="CP006608">
    <property type="protein sequence ID" value="AGR59775.1"/>
    <property type="molecule type" value="Genomic_DNA"/>
</dbReference>
<protein>
    <submittedName>
        <fullName evidence="1">Uncharacterized protein</fullName>
    </submittedName>
</protein>
<gene>
    <name evidence="1" type="ORF">A464_2590</name>
</gene>
<sequence length="49" mass="5423">MPLIIVGHYAGDLAGVASQALLAIGHNKTIHGVLLFWLQKPYSLYEHCY</sequence>
<organism evidence="1 2">
    <name type="scientific">Salmonella bongori N268-08</name>
    <dbReference type="NCBI Taxonomy" id="1197719"/>
    <lineage>
        <taxon>Bacteria</taxon>
        <taxon>Pseudomonadati</taxon>
        <taxon>Pseudomonadota</taxon>
        <taxon>Gammaproteobacteria</taxon>
        <taxon>Enterobacterales</taxon>
        <taxon>Enterobacteriaceae</taxon>
        <taxon>Salmonella</taxon>
    </lineage>
</organism>
<proteinExistence type="predicted"/>
<dbReference type="KEGG" id="sbz:A464_2590"/>
<reference evidence="1 2" key="1">
    <citation type="submission" date="2013-07" db="EMBL/GenBank/DDBJ databases">
        <title>Genome sequence of Salmonella bongori N268-08 - a rare clinical isolate.</title>
        <authorList>
            <person name="Marti R."/>
            <person name="Hagens S."/>
            <person name="Loessner M.J."/>
            <person name="Klumpp J."/>
        </authorList>
    </citation>
    <scope>NUCLEOTIDE SEQUENCE [LARGE SCALE GENOMIC DNA]</scope>
    <source>
        <strain evidence="1 2">N268-08</strain>
    </source>
</reference>
<dbReference type="HOGENOM" id="CLU_3140484_0_0_6"/>
<dbReference type="AlphaFoldDB" id="S5NAX8"/>
<evidence type="ECO:0000313" key="1">
    <source>
        <dbReference type="EMBL" id="AGR59775.1"/>
    </source>
</evidence>
<dbReference type="Proteomes" id="UP000015042">
    <property type="component" value="Chromosome"/>
</dbReference>
<accession>S5NAX8</accession>
<evidence type="ECO:0000313" key="2">
    <source>
        <dbReference type="Proteomes" id="UP000015042"/>
    </source>
</evidence>
<name>S5NAX8_SALBN</name>
<dbReference type="PATRIC" id="fig|1197719.3.peg.2585"/>